<accession>A0A849VD47</accession>
<proteinExistence type="predicted"/>
<sequence>MNKIADNIWIFDGEAVSYFSLPYTTRMTVVRFADQSLWVHSPIKLDVHVLSHIKSLGEVKYLIAPNELHHLYIKDWQLQFPQACTLGTAEVIKKRSDLKFDDTLTEQFSPPWPDDVTQLLFTGSPAMEEAVFFHRPSHTLIVTDLIENFSENAFEPPKSWLAKFAGIIAPNGKTPLDWRLSFSFHKDLAREHVEDMIAWQPKTIIMSHGEVVYKDAEKFLYRSFDWLHPKEKRTEQNY</sequence>
<dbReference type="PANTHER" id="PTHR33835">
    <property type="entry name" value="YALI0C07656P"/>
    <property type="match status" value="1"/>
</dbReference>
<comment type="caution">
    <text evidence="1">The sequence shown here is derived from an EMBL/GenBank/DDBJ whole genome shotgun (WGS) entry which is preliminary data.</text>
</comment>
<evidence type="ECO:0000313" key="1">
    <source>
        <dbReference type="EMBL" id="NOU50483.1"/>
    </source>
</evidence>
<dbReference type="PANTHER" id="PTHR33835:SF1">
    <property type="entry name" value="METALLO-BETA-LACTAMASE DOMAIN-CONTAINING PROTEIN"/>
    <property type="match status" value="1"/>
</dbReference>
<organism evidence="1 2">
    <name type="scientific">Pseudoalteromonas caenipelagi</name>
    <dbReference type="NCBI Taxonomy" id="2726988"/>
    <lineage>
        <taxon>Bacteria</taxon>
        <taxon>Pseudomonadati</taxon>
        <taxon>Pseudomonadota</taxon>
        <taxon>Gammaproteobacteria</taxon>
        <taxon>Alteromonadales</taxon>
        <taxon>Pseudoalteromonadaceae</taxon>
        <taxon>Pseudoalteromonas</taxon>
    </lineage>
</organism>
<dbReference type="Pfam" id="PF14234">
    <property type="entry name" value="DUF4336"/>
    <property type="match status" value="1"/>
</dbReference>
<dbReference type="SUPFAM" id="SSF56281">
    <property type="entry name" value="Metallo-hydrolase/oxidoreductase"/>
    <property type="match status" value="1"/>
</dbReference>
<gene>
    <name evidence="1" type="ORF">HG263_08005</name>
</gene>
<reference evidence="1 2" key="1">
    <citation type="submission" date="2020-04" db="EMBL/GenBank/DDBJ databases">
        <title>Pseudoalteromonas caenipelagi sp. nov., isolated from a tidal flat.</title>
        <authorList>
            <person name="Park S."/>
            <person name="Yoon J.-H."/>
        </authorList>
    </citation>
    <scope>NUCLEOTIDE SEQUENCE [LARGE SCALE GENOMIC DNA]</scope>
    <source>
        <strain evidence="1 2">JBTF-M23</strain>
    </source>
</reference>
<keyword evidence="2" id="KW-1185">Reference proteome</keyword>
<dbReference type="Proteomes" id="UP000586305">
    <property type="component" value="Unassembled WGS sequence"/>
</dbReference>
<dbReference type="EMBL" id="JABBPG010000002">
    <property type="protein sequence ID" value="NOU50483.1"/>
    <property type="molecule type" value="Genomic_DNA"/>
</dbReference>
<name>A0A849VD47_9GAMM</name>
<dbReference type="AlphaFoldDB" id="A0A849VD47"/>
<dbReference type="RefSeq" id="WP_171625546.1">
    <property type="nucleotide sequence ID" value="NZ_JABBPG010000002.1"/>
</dbReference>
<dbReference type="InterPro" id="IPR036866">
    <property type="entry name" value="RibonucZ/Hydroxyglut_hydro"/>
</dbReference>
<dbReference type="InterPro" id="IPR025638">
    <property type="entry name" value="DUF4336"/>
</dbReference>
<evidence type="ECO:0000313" key="2">
    <source>
        <dbReference type="Proteomes" id="UP000586305"/>
    </source>
</evidence>
<protein>
    <submittedName>
        <fullName evidence="1">DUF4336 domain-containing protein</fullName>
    </submittedName>
</protein>